<evidence type="ECO:0000256" key="1">
    <source>
        <dbReference type="SAM" id="MobiDB-lite"/>
    </source>
</evidence>
<dbReference type="EMBL" id="GBEZ01008654">
    <property type="protein sequence ID" value="JAC76898.1"/>
    <property type="molecule type" value="Transcribed_RNA"/>
</dbReference>
<gene>
    <name evidence="2" type="ORF">TSPGSL018_18974</name>
</gene>
<organism evidence="2">
    <name type="scientific">Tetraselmis sp. GSL018</name>
    <dbReference type="NCBI Taxonomy" id="582737"/>
    <lineage>
        <taxon>Eukaryota</taxon>
        <taxon>Viridiplantae</taxon>
        <taxon>Chlorophyta</taxon>
        <taxon>core chlorophytes</taxon>
        <taxon>Chlorodendrophyceae</taxon>
        <taxon>Chlorodendrales</taxon>
        <taxon>Chlorodendraceae</taxon>
        <taxon>Tetraselmis</taxon>
    </lineage>
</organism>
<name>A0A061RY48_9CHLO</name>
<sequence>MVLFDSAPPDPDSEALLNTSEYLRRLLGCVLESLRGAPKVSIIKKDVGDALGQVMGFIPPCANYFSMQNGTMSGHIQQLIQARNEYAHECDVTFQRMDRLFDIVAGLASSPAVSRAVSVRLRVLRWRWDRHKERSGGQAPPPSSSSSSSAAAVGMRTRTSAGYEEYEDERPDNFDYLCRALKVLGIAFRHVYAHTTSGHNPVPPIAIGIGRHVVPENLDSFSALRHVTLNIERYQQVLEMYSADIPKLKNSAFALFDIRNDVMHDTTMDIADDTLQFVFHHTRKLLGFLVLFYDRIDASSAIDDCMDKLNRYEMLWSSSRVSNKSNSLRVVTIEQQQLETTRQQLELIGQRVESVGQRVESVVQRNFESINGNLASHERRLNSIDGNLASNVQHLASMERRLASLEETPPPPRCSCLPLCLIRRRLGTRRNRVEPM</sequence>
<feature type="region of interest" description="Disordered" evidence="1">
    <location>
        <begin position="132"/>
        <end position="154"/>
    </location>
</feature>
<accession>A0A061RY48</accession>
<protein>
    <submittedName>
        <fullName evidence="2">Uncharacterized protein</fullName>
    </submittedName>
</protein>
<proteinExistence type="predicted"/>
<evidence type="ECO:0000313" key="2">
    <source>
        <dbReference type="EMBL" id="JAC76898.1"/>
    </source>
</evidence>
<dbReference type="AlphaFoldDB" id="A0A061RY48"/>
<reference evidence="2" key="1">
    <citation type="submission" date="2014-05" db="EMBL/GenBank/DDBJ databases">
        <title>The transcriptome of the halophilic microalga Tetraselmis sp. GSL018 isolated from the Great Salt Lake, Utah.</title>
        <authorList>
            <person name="Jinkerson R.E."/>
            <person name="D'Adamo S."/>
            <person name="Posewitz M.C."/>
        </authorList>
    </citation>
    <scope>NUCLEOTIDE SEQUENCE</scope>
    <source>
        <strain evidence="2">GSL018</strain>
    </source>
</reference>